<keyword evidence="4" id="KW-0808">Transferase</keyword>
<reference evidence="4 5" key="1">
    <citation type="submission" date="2018-11" db="EMBL/GenBank/DDBJ databases">
        <title>Complete genome sequencing of the Actinobacteria Serinibacter sp. K3-2.</title>
        <authorList>
            <person name="Rakitin A.L."/>
            <person name="Beletsky A.V."/>
            <person name="Mardanov A.V."/>
            <person name="Ravin N.V."/>
            <person name="Gromova A.S."/>
            <person name="Filippova S.N."/>
            <person name="Gal'Chenko V.F."/>
        </authorList>
    </citation>
    <scope>NUCLEOTIDE SEQUENCE [LARGE SCALE GENOMIC DNA]</scope>
    <source>
        <strain evidence="4 5">K3-2</strain>
    </source>
</reference>
<feature type="compositionally biased region" description="Low complexity" evidence="2">
    <location>
        <begin position="245"/>
        <end position="259"/>
    </location>
</feature>
<dbReference type="OrthoDB" id="182039at2"/>
<dbReference type="PANTHER" id="PTHR11895:SF7">
    <property type="entry name" value="GLUTAMYL-TRNA(GLN) AMIDOTRANSFERASE SUBUNIT A, MITOCHONDRIAL"/>
    <property type="match status" value="1"/>
</dbReference>
<dbReference type="AlphaFoldDB" id="A0A4Z1E2Z5"/>
<evidence type="ECO:0000313" key="4">
    <source>
        <dbReference type="EMBL" id="TGO05102.1"/>
    </source>
</evidence>
<evidence type="ECO:0000259" key="3">
    <source>
        <dbReference type="Pfam" id="PF01425"/>
    </source>
</evidence>
<feature type="region of interest" description="Disordered" evidence="2">
    <location>
        <begin position="244"/>
        <end position="265"/>
    </location>
</feature>
<sequence length="500" mass="52150">MPENHPLHNSVAGLAEQVRTRRVSAVSVVEHTLATIDGADAAIRSIVWRDDEAALARAAQLDRRLAEADGSSTASNAIPPLAGVPTTVKDLFAVEGQPYSRSSLAYDDAPATTTDLPVAAALAGGLVQVGRAAAPELGMTTSCESDRWGITRNPWNLEHSPGGSSGGSAASVAAGLVPVAIASDGGGSIRVPAAFCGVVGLKPTRGLVPSRLQGWAGGASAGAITRTVADAALVHDHLTRRDPHAWAARPASGRRAAGGNDLTDALERPTPRLRIGVLTEAFDPAIDVDEACSAVVLDLAERLRAAGHEIVEIHASDATAVVMDIYPTTIIPTWLALDPPPRPERLPAHVQRHLAHAAGIDAITYVREVNRFETLAREITADYFDRVDVLLTPTTATRVPRVGEVRSELIQSGGPLGRACPTYEQTLAFTTVASVIGSPALSVPAGLDDGGLPLAVQIIGRQHADDVVLQLGRDVEAHHPPVAPPHSALQPDSPAPARRK</sequence>
<evidence type="ECO:0000256" key="1">
    <source>
        <dbReference type="ARBA" id="ARBA00009199"/>
    </source>
</evidence>
<dbReference type="Gene3D" id="3.90.1300.10">
    <property type="entry name" value="Amidase signature (AS) domain"/>
    <property type="match status" value="1"/>
</dbReference>
<name>A0A4Z1E2Z5_9MICO</name>
<organism evidence="4 5">
    <name type="scientific">Serinibacter arcticus</name>
    <dbReference type="NCBI Taxonomy" id="1655435"/>
    <lineage>
        <taxon>Bacteria</taxon>
        <taxon>Bacillati</taxon>
        <taxon>Actinomycetota</taxon>
        <taxon>Actinomycetes</taxon>
        <taxon>Micrococcales</taxon>
        <taxon>Beutenbergiaceae</taxon>
        <taxon>Serinibacter</taxon>
    </lineage>
</organism>
<feature type="domain" description="Amidase" evidence="3">
    <location>
        <begin position="28"/>
        <end position="469"/>
    </location>
</feature>
<dbReference type="GO" id="GO:0016740">
    <property type="term" value="F:transferase activity"/>
    <property type="evidence" value="ECO:0007669"/>
    <property type="project" value="UniProtKB-KW"/>
</dbReference>
<dbReference type="RefSeq" id="WP_158292575.1">
    <property type="nucleotide sequence ID" value="NZ_RHPJ01000002.1"/>
</dbReference>
<gene>
    <name evidence="4" type="ORF">SERN_1106</name>
</gene>
<dbReference type="InterPro" id="IPR000120">
    <property type="entry name" value="Amidase"/>
</dbReference>
<keyword evidence="5" id="KW-1185">Reference proteome</keyword>
<dbReference type="SUPFAM" id="SSF75304">
    <property type="entry name" value="Amidase signature (AS) enzymes"/>
    <property type="match status" value="1"/>
</dbReference>
<dbReference type="InterPro" id="IPR036928">
    <property type="entry name" value="AS_sf"/>
</dbReference>
<dbReference type="Proteomes" id="UP000297318">
    <property type="component" value="Unassembled WGS sequence"/>
</dbReference>
<dbReference type="EMBL" id="RHPJ01000002">
    <property type="protein sequence ID" value="TGO05102.1"/>
    <property type="molecule type" value="Genomic_DNA"/>
</dbReference>
<dbReference type="InterPro" id="IPR023631">
    <property type="entry name" value="Amidase_dom"/>
</dbReference>
<proteinExistence type="inferred from homology"/>
<dbReference type="Pfam" id="PF01425">
    <property type="entry name" value="Amidase"/>
    <property type="match status" value="1"/>
</dbReference>
<comment type="caution">
    <text evidence="4">The sequence shown here is derived from an EMBL/GenBank/DDBJ whole genome shotgun (WGS) entry which is preliminary data.</text>
</comment>
<protein>
    <submittedName>
        <fullName evidence="4">Aspartyl-tRNA(Asn) amidotransferase subunit A</fullName>
    </submittedName>
</protein>
<evidence type="ECO:0000313" key="5">
    <source>
        <dbReference type="Proteomes" id="UP000297318"/>
    </source>
</evidence>
<dbReference type="InterPro" id="IPR020556">
    <property type="entry name" value="Amidase_CS"/>
</dbReference>
<evidence type="ECO:0000256" key="2">
    <source>
        <dbReference type="SAM" id="MobiDB-lite"/>
    </source>
</evidence>
<feature type="region of interest" description="Disordered" evidence="2">
    <location>
        <begin position="477"/>
        <end position="500"/>
    </location>
</feature>
<dbReference type="PROSITE" id="PS00571">
    <property type="entry name" value="AMIDASES"/>
    <property type="match status" value="1"/>
</dbReference>
<comment type="similarity">
    <text evidence="1">Belongs to the amidase family.</text>
</comment>
<accession>A0A4Z1E2Z5</accession>
<dbReference type="PANTHER" id="PTHR11895">
    <property type="entry name" value="TRANSAMIDASE"/>
    <property type="match status" value="1"/>
</dbReference>